<dbReference type="RefSeq" id="WP_034743753.1">
    <property type="nucleotide sequence ID" value="NZ_AWFG01000074.1"/>
</dbReference>
<protein>
    <recommendedName>
        <fullName evidence="4">TonB-dependent receptor-like beta-barrel domain-containing protein</fullName>
    </recommendedName>
</protein>
<evidence type="ECO:0000256" key="1">
    <source>
        <dbReference type="ARBA" id="ARBA00004442"/>
    </source>
</evidence>
<dbReference type="OrthoDB" id="5476657at2"/>
<gene>
    <name evidence="5" type="ORF">HY30_09870</name>
</gene>
<dbReference type="Proteomes" id="UP000027190">
    <property type="component" value="Unassembled WGS sequence"/>
</dbReference>
<dbReference type="eggNOG" id="COG4771">
    <property type="taxonomic scope" value="Bacteria"/>
</dbReference>
<dbReference type="STRING" id="1280947.HY30_09870"/>
<dbReference type="Pfam" id="PF00593">
    <property type="entry name" value="TonB_dep_Rec_b-barrel"/>
    <property type="match status" value="1"/>
</dbReference>
<dbReference type="PANTHER" id="PTHR40980">
    <property type="entry name" value="PLUG DOMAIN-CONTAINING PROTEIN"/>
    <property type="match status" value="1"/>
</dbReference>
<evidence type="ECO:0000259" key="4">
    <source>
        <dbReference type="Pfam" id="PF00593"/>
    </source>
</evidence>
<name>A0A062UDA9_9PROT</name>
<proteinExistence type="predicted"/>
<reference evidence="5 6" key="1">
    <citation type="journal article" date="2014" name="Antonie Van Leeuwenhoek">
        <title>Hyphomonas beringensis sp. nov. and Hyphomonas chukchiensis sp. nov., isolated from surface seawater of the Bering Sea and Chukchi Sea.</title>
        <authorList>
            <person name="Li C."/>
            <person name="Lai Q."/>
            <person name="Li G."/>
            <person name="Dong C."/>
            <person name="Wang J."/>
            <person name="Liao Y."/>
            <person name="Shao Z."/>
        </authorList>
    </citation>
    <scope>NUCLEOTIDE SEQUENCE [LARGE SCALE GENOMIC DNA]</scope>
    <source>
        <strain evidence="5 6">BH-BN04-4</strain>
    </source>
</reference>
<dbReference type="SUPFAM" id="SSF56935">
    <property type="entry name" value="Porins"/>
    <property type="match status" value="1"/>
</dbReference>
<dbReference type="AlphaFoldDB" id="A0A062UDA9"/>
<keyword evidence="2" id="KW-0472">Membrane</keyword>
<dbReference type="EMBL" id="AWFG01000074">
    <property type="protein sequence ID" value="KCZ54584.1"/>
    <property type="molecule type" value="Genomic_DNA"/>
</dbReference>
<evidence type="ECO:0000313" key="6">
    <source>
        <dbReference type="Proteomes" id="UP000027190"/>
    </source>
</evidence>
<evidence type="ECO:0000256" key="3">
    <source>
        <dbReference type="ARBA" id="ARBA00023237"/>
    </source>
</evidence>
<feature type="domain" description="TonB-dependent receptor-like beta-barrel" evidence="4">
    <location>
        <begin position="9"/>
        <end position="142"/>
    </location>
</feature>
<evidence type="ECO:0000256" key="2">
    <source>
        <dbReference type="ARBA" id="ARBA00023136"/>
    </source>
</evidence>
<organism evidence="5 6">
    <name type="scientific">Hyphomonas chukchiensis</name>
    <dbReference type="NCBI Taxonomy" id="1280947"/>
    <lineage>
        <taxon>Bacteria</taxon>
        <taxon>Pseudomonadati</taxon>
        <taxon>Pseudomonadota</taxon>
        <taxon>Alphaproteobacteria</taxon>
        <taxon>Hyphomonadales</taxon>
        <taxon>Hyphomonadaceae</taxon>
        <taxon>Hyphomonas</taxon>
    </lineage>
</organism>
<comment type="caution">
    <text evidence="5">The sequence shown here is derived from an EMBL/GenBank/DDBJ whole genome shotgun (WGS) entry which is preliminary data.</text>
</comment>
<keyword evidence="3" id="KW-0998">Cell outer membrane</keyword>
<dbReference type="GO" id="GO:0009279">
    <property type="term" value="C:cell outer membrane"/>
    <property type="evidence" value="ECO:0007669"/>
    <property type="project" value="UniProtKB-SubCell"/>
</dbReference>
<dbReference type="InterPro" id="IPR036942">
    <property type="entry name" value="Beta-barrel_TonB_sf"/>
</dbReference>
<dbReference type="PANTHER" id="PTHR40980:SF3">
    <property type="entry name" value="TONB-DEPENDENT RECEPTOR-LIKE BETA-BARREL DOMAIN-CONTAINING PROTEIN"/>
    <property type="match status" value="1"/>
</dbReference>
<dbReference type="PATRIC" id="fig|1280947.3.peg.3428"/>
<dbReference type="Gene3D" id="2.40.170.20">
    <property type="entry name" value="TonB-dependent receptor, beta-barrel domain"/>
    <property type="match status" value="1"/>
</dbReference>
<accession>A0A062UDA9</accession>
<evidence type="ECO:0000313" key="5">
    <source>
        <dbReference type="EMBL" id="KCZ54584.1"/>
    </source>
</evidence>
<comment type="subcellular location">
    <subcellularLocation>
        <location evidence="1">Cell outer membrane</location>
    </subcellularLocation>
</comment>
<keyword evidence="6" id="KW-1185">Reference proteome</keyword>
<dbReference type="InterPro" id="IPR000531">
    <property type="entry name" value="Beta-barrel_TonB"/>
</dbReference>
<sequence length="178" mass="19992">MYADPQYDPSYNADPALVPYTFTIPVNSDEGNSVQGFELTYNQPFTFLPGWMSNLGIASNYTHVSADDSTGLSPNSYNVTLYYDQDKFGGRVSLNKRDDYLLSAPGGNGHVEERKYGPTHVDLAAFYNLTDHISLSLEGINISDEVERIYGTGYGDQDLTREYSHTGAQWFFGVRYKY</sequence>